<accession>A0ABX1K8S4</accession>
<gene>
    <name evidence="1" type="ORF">HF576_06145</name>
</gene>
<dbReference type="EMBL" id="JABACI010000001">
    <property type="protein sequence ID" value="NLP83416.1"/>
    <property type="molecule type" value="Genomic_DNA"/>
</dbReference>
<name>A0ABX1K8S4_9MICO</name>
<dbReference type="InterPro" id="IPR001646">
    <property type="entry name" value="5peptide_repeat"/>
</dbReference>
<dbReference type="Gene3D" id="2.160.20.80">
    <property type="entry name" value="E3 ubiquitin-protein ligase SopA"/>
    <property type="match status" value="1"/>
</dbReference>
<keyword evidence="2" id="KW-1185">Reference proteome</keyword>
<dbReference type="Pfam" id="PF13599">
    <property type="entry name" value="Pentapeptide_4"/>
    <property type="match status" value="1"/>
</dbReference>
<organism evidence="1 2">
    <name type="scientific">Microbacterium salsuginis</name>
    <dbReference type="NCBI Taxonomy" id="2722803"/>
    <lineage>
        <taxon>Bacteria</taxon>
        <taxon>Bacillati</taxon>
        <taxon>Actinomycetota</taxon>
        <taxon>Actinomycetes</taxon>
        <taxon>Micrococcales</taxon>
        <taxon>Microbacteriaceae</taxon>
        <taxon>Microbacterium</taxon>
    </lineage>
</organism>
<comment type="caution">
    <text evidence="1">The sequence shown here is derived from an EMBL/GenBank/DDBJ whole genome shotgun (WGS) entry which is preliminary data.</text>
</comment>
<evidence type="ECO:0000313" key="2">
    <source>
        <dbReference type="Proteomes" id="UP001429745"/>
    </source>
</evidence>
<dbReference type="Proteomes" id="UP001429745">
    <property type="component" value="Unassembled WGS sequence"/>
</dbReference>
<evidence type="ECO:0000313" key="1">
    <source>
        <dbReference type="EMBL" id="NLP83416.1"/>
    </source>
</evidence>
<sequence length="229" mass="24380">MNARAARARGSRGAQAPAFDFDESLLTGLTPGDTAAFEAGRFEAIEYTGLAIDEWALGTGDTVDGCRVTGTTVGSWTLRGARVVESVFDGVDAPVVSAARSGLRDVEFRDSRFGSFEAFDTTWRGIRFTRCKLGFVNLRGAELLDVAFVDCRIDELDLLEATARRVAFPGSRIGALNVSGANLTDVDLRGAEVLEVVGMAGLRGATISREQLQLMAPALAELTGILVDD</sequence>
<reference evidence="1 2" key="1">
    <citation type="submission" date="2020-04" db="EMBL/GenBank/DDBJ databases">
        <title>CFH 90308 Microbacterium sp.</title>
        <authorList>
            <person name="Nie G."/>
            <person name="Ming H."/>
            <person name="Xia T."/>
        </authorList>
    </citation>
    <scope>NUCLEOTIDE SEQUENCE [LARGE SCALE GENOMIC DNA]</scope>
    <source>
        <strain evidence="1 2">CFH 90308</strain>
    </source>
</reference>
<dbReference type="RefSeq" id="WP_168911825.1">
    <property type="nucleotide sequence ID" value="NZ_JABACI010000001.1"/>
</dbReference>
<proteinExistence type="predicted"/>
<dbReference type="SUPFAM" id="SSF141571">
    <property type="entry name" value="Pentapeptide repeat-like"/>
    <property type="match status" value="1"/>
</dbReference>
<protein>
    <submittedName>
        <fullName evidence="1">Pentapeptide repeat-containing protein</fullName>
    </submittedName>
</protein>